<evidence type="ECO:0000256" key="10">
    <source>
        <dbReference type="ARBA" id="ARBA00022691"/>
    </source>
</evidence>
<evidence type="ECO:0000256" key="9">
    <source>
        <dbReference type="ARBA" id="ARBA00022679"/>
    </source>
</evidence>
<evidence type="ECO:0000256" key="3">
    <source>
        <dbReference type="ARBA" id="ARBA00007630"/>
    </source>
</evidence>
<evidence type="ECO:0000256" key="15">
    <source>
        <dbReference type="HAMAP-Rule" id="MF_00605"/>
    </source>
</evidence>
<feature type="binding site" evidence="15 16">
    <location>
        <begin position="133"/>
        <end position="138"/>
    </location>
    <ligand>
        <name>S-adenosyl-L-methionine</name>
        <dbReference type="ChEBI" id="CHEBI:59789"/>
    </ligand>
</feature>
<feature type="domain" description="tRNA methyltransferase TRMD/TRM10-type" evidence="18">
    <location>
        <begin position="1"/>
        <end position="227"/>
    </location>
</feature>
<evidence type="ECO:0000313" key="20">
    <source>
        <dbReference type="Proteomes" id="UP000253562"/>
    </source>
</evidence>
<keyword evidence="11 15" id="KW-0819">tRNA processing</keyword>
<dbReference type="Pfam" id="PF01746">
    <property type="entry name" value="tRNA_m1G_MT"/>
    <property type="match status" value="1"/>
</dbReference>
<dbReference type="FunFam" id="3.40.1280.10:FF:000001">
    <property type="entry name" value="tRNA (guanine-N(1)-)-methyltransferase"/>
    <property type="match status" value="1"/>
</dbReference>
<sequence length="238" mass="26810">MRFDLLTLFPEIFAGYLGESLLNKAIEKKLVEAHVHNLRDWANDKHNRVDDRPFGGGPGMVIRVQPVVEAIEQIKPLAPFPGRLILLSPQGKTLDQPLVEELAQAQRLTLICGRYEGFDQRVIDLLQPEEISLGDFVLNGGEVAAMAIIDSVIRLIPGVLGDEQSAVDDSFSEGNRLLEFPQYTRPREYRGLSVPEVLLGGNHQEILAWRKHQSLEKTKTRRADLLTKQTDEANEKKR</sequence>
<organism evidence="19 20">
    <name type="scientific">Bremerella cremea</name>
    <dbReference type="NCBI Taxonomy" id="1031537"/>
    <lineage>
        <taxon>Bacteria</taxon>
        <taxon>Pseudomonadati</taxon>
        <taxon>Planctomycetota</taxon>
        <taxon>Planctomycetia</taxon>
        <taxon>Pirellulales</taxon>
        <taxon>Pirellulaceae</taxon>
        <taxon>Bremerella</taxon>
    </lineage>
</organism>
<dbReference type="Gene3D" id="1.10.1270.20">
    <property type="entry name" value="tRNA(m1g37)methyltransferase, domain 2"/>
    <property type="match status" value="1"/>
</dbReference>
<dbReference type="PANTHER" id="PTHR46417">
    <property type="entry name" value="TRNA (GUANINE-N(1)-)-METHYLTRANSFERASE"/>
    <property type="match status" value="1"/>
</dbReference>
<dbReference type="RefSeq" id="WP_114368676.1">
    <property type="nucleotide sequence ID" value="NZ_QPEX01000019.1"/>
</dbReference>
<accession>A0A368KVD3</accession>
<dbReference type="SUPFAM" id="SSF75217">
    <property type="entry name" value="alpha/beta knot"/>
    <property type="match status" value="1"/>
</dbReference>
<keyword evidence="9 15" id="KW-0808">Transferase</keyword>
<evidence type="ECO:0000256" key="13">
    <source>
        <dbReference type="ARBA" id="ARBA00033392"/>
    </source>
</evidence>
<evidence type="ECO:0000256" key="17">
    <source>
        <dbReference type="RuleBase" id="RU003464"/>
    </source>
</evidence>
<dbReference type="GO" id="GO:0052906">
    <property type="term" value="F:tRNA (guanine(37)-N1)-methyltransferase activity"/>
    <property type="evidence" value="ECO:0007669"/>
    <property type="project" value="UniProtKB-UniRule"/>
</dbReference>
<dbReference type="AlphaFoldDB" id="A0A368KVD3"/>
<dbReference type="EC" id="2.1.1.228" evidence="5 15"/>
<dbReference type="NCBIfam" id="NF000648">
    <property type="entry name" value="PRK00026.1"/>
    <property type="match status" value="1"/>
</dbReference>
<dbReference type="PIRSF" id="PIRSF000386">
    <property type="entry name" value="tRNA_mtase"/>
    <property type="match status" value="1"/>
</dbReference>
<comment type="function">
    <text evidence="1 15 17">Specifically methylates guanosine-37 in various tRNAs.</text>
</comment>
<keyword evidence="7 15" id="KW-0963">Cytoplasm</keyword>
<evidence type="ECO:0000256" key="2">
    <source>
        <dbReference type="ARBA" id="ARBA00004496"/>
    </source>
</evidence>
<dbReference type="NCBIfam" id="TIGR00088">
    <property type="entry name" value="trmD"/>
    <property type="match status" value="1"/>
</dbReference>
<dbReference type="OrthoDB" id="9807416at2"/>
<evidence type="ECO:0000313" key="19">
    <source>
        <dbReference type="EMBL" id="RCS50528.1"/>
    </source>
</evidence>
<evidence type="ECO:0000256" key="6">
    <source>
        <dbReference type="ARBA" id="ARBA00014679"/>
    </source>
</evidence>
<feature type="binding site" evidence="15 16">
    <location>
        <position position="113"/>
    </location>
    <ligand>
        <name>S-adenosyl-L-methionine</name>
        <dbReference type="ChEBI" id="CHEBI:59789"/>
    </ligand>
</feature>
<comment type="subunit">
    <text evidence="4 15 17">Homodimer.</text>
</comment>
<dbReference type="InterPro" id="IPR023148">
    <property type="entry name" value="tRNA_m1G_MeTrfase_C_sf"/>
</dbReference>
<dbReference type="CDD" id="cd18080">
    <property type="entry name" value="TrmD-like"/>
    <property type="match status" value="1"/>
</dbReference>
<gene>
    <name evidence="15" type="primary">trmD</name>
    <name evidence="19" type="ORF">DTL42_10465</name>
</gene>
<evidence type="ECO:0000256" key="7">
    <source>
        <dbReference type="ARBA" id="ARBA00022490"/>
    </source>
</evidence>
<comment type="catalytic activity">
    <reaction evidence="14 15 17">
        <text>guanosine(37) in tRNA + S-adenosyl-L-methionine = N(1)-methylguanosine(37) in tRNA + S-adenosyl-L-homocysteine + H(+)</text>
        <dbReference type="Rhea" id="RHEA:36899"/>
        <dbReference type="Rhea" id="RHEA-COMP:10145"/>
        <dbReference type="Rhea" id="RHEA-COMP:10147"/>
        <dbReference type="ChEBI" id="CHEBI:15378"/>
        <dbReference type="ChEBI" id="CHEBI:57856"/>
        <dbReference type="ChEBI" id="CHEBI:59789"/>
        <dbReference type="ChEBI" id="CHEBI:73542"/>
        <dbReference type="ChEBI" id="CHEBI:74269"/>
        <dbReference type="EC" id="2.1.1.228"/>
    </reaction>
</comment>
<dbReference type="InterPro" id="IPR029026">
    <property type="entry name" value="tRNA_m1G_MTases_N"/>
</dbReference>
<dbReference type="HAMAP" id="MF_00605">
    <property type="entry name" value="TrmD"/>
    <property type="match status" value="1"/>
</dbReference>
<dbReference type="GO" id="GO:0005829">
    <property type="term" value="C:cytosol"/>
    <property type="evidence" value="ECO:0007669"/>
    <property type="project" value="TreeGrafter"/>
</dbReference>
<evidence type="ECO:0000256" key="16">
    <source>
        <dbReference type="PIRSR" id="PIRSR000386-1"/>
    </source>
</evidence>
<reference evidence="19 20" key="1">
    <citation type="submission" date="2018-07" db="EMBL/GenBank/DDBJ databases">
        <title>Comparative genomes isolates from brazilian mangrove.</title>
        <authorList>
            <person name="De Araujo J.E."/>
            <person name="Taketani R.G."/>
            <person name="Silva M.C.P."/>
            <person name="Lourenco M.V."/>
            <person name="Oliveira V.M."/>
            <person name="Andreote F.D."/>
        </authorList>
    </citation>
    <scope>NUCLEOTIDE SEQUENCE [LARGE SCALE GENOMIC DNA]</scope>
    <source>
        <strain evidence="19 20">HEX PRIS-MGV</strain>
    </source>
</reference>
<proteinExistence type="inferred from homology"/>
<dbReference type="InterPro" id="IPR029028">
    <property type="entry name" value="Alpha/beta_knot_MTases"/>
</dbReference>
<evidence type="ECO:0000256" key="14">
    <source>
        <dbReference type="ARBA" id="ARBA00047783"/>
    </source>
</evidence>
<dbReference type="GO" id="GO:0002939">
    <property type="term" value="P:tRNA N1-guanine methylation"/>
    <property type="evidence" value="ECO:0007669"/>
    <property type="project" value="TreeGrafter"/>
</dbReference>
<dbReference type="InterPro" id="IPR016009">
    <property type="entry name" value="tRNA_MeTrfase_TRMD/TRM10"/>
</dbReference>
<dbReference type="EMBL" id="QPEX01000019">
    <property type="protein sequence ID" value="RCS50528.1"/>
    <property type="molecule type" value="Genomic_DNA"/>
</dbReference>
<comment type="similarity">
    <text evidence="3 15 17">Belongs to the RNA methyltransferase TrmD family.</text>
</comment>
<dbReference type="PANTHER" id="PTHR46417:SF1">
    <property type="entry name" value="TRNA (GUANINE-N(1)-)-METHYLTRANSFERASE"/>
    <property type="match status" value="1"/>
</dbReference>
<evidence type="ECO:0000259" key="18">
    <source>
        <dbReference type="Pfam" id="PF01746"/>
    </source>
</evidence>
<dbReference type="InterPro" id="IPR002649">
    <property type="entry name" value="tRNA_m1G_MeTrfase_TrmD"/>
</dbReference>
<dbReference type="Gene3D" id="3.40.1280.10">
    <property type="match status" value="1"/>
</dbReference>
<protein>
    <recommendedName>
        <fullName evidence="6 15">tRNA (guanine-N(1)-)-methyltransferase</fullName>
        <ecNumber evidence="5 15">2.1.1.228</ecNumber>
    </recommendedName>
    <alternativeName>
        <fullName evidence="12 15">M1G-methyltransferase</fullName>
    </alternativeName>
    <alternativeName>
        <fullName evidence="13 15">tRNA [GM37] methyltransferase</fullName>
    </alternativeName>
</protein>
<evidence type="ECO:0000256" key="5">
    <source>
        <dbReference type="ARBA" id="ARBA00012807"/>
    </source>
</evidence>
<keyword evidence="10 15" id="KW-0949">S-adenosyl-L-methionine</keyword>
<evidence type="ECO:0000256" key="8">
    <source>
        <dbReference type="ARBA" id="ARBA00022603"/>
    </source>
</evidence>
<keyword evidence="8 15" id="KW-0489">Methyltransferase</keyword>
<name>A0A368KVD3_9BACT</name>
<evidence type="ECO:0000256" key="12">
    <source>
        <dbReference type="ARBA" id="ARBA00029736"/>
    </source>
</evidence>
<dbReference type="Proteomes" id="UP000253562">
    <property type="component" value="Unassembled WGS sequence"/>
</dbReference>
<evidence type="ECO:0000256" key="11">
    <source>
        <dbReference type="ARBA" id="ARBA00022694"/>
    </source>
</evidence>
<comment type="subcellular location">
    <subcellularLocation>
        <location evidence="2 15 17">Cytoplasm</location>
    </subcellularLocation>
</comment>
<evidence type="ECO:0000256" key="4">
    <source>
        <dbReference type="ARBA" id="ARBA00011738"/>
    </source>
</evidence>
<evidence type="ECO:0000256" key="1">
    <source>
        <dbReference type="ARBA" id="ARBA00002634"/>
    </source>
</evidence>
<comment type="caution">
    <text evidence="19">The sequence shown here is derived from an EMBL/GenBank/DDBJ whole genome shotgun (WGS) entry which is preliminary data.</text>
</comment>